<proteinExistence type="predicted"/>
<name>A0A6M2EI54_9ROSI</name>
<accession>A0A6M2EI54</accession>
<dbReference type="Pfam" id="PF05056">
    <property type="entry name" value="DUF674"/>
    <property type="match status" value="1"/>
</dbReference>
<dbReference type="PANTHER" id="PTHR33103">
    <property type="entry name" value="OS01G0153900 PROTEIN"/>
    <property type="match status" value="1"/>
</dbReference>
<dbReference type="EMBL" id="GILB01004619">
    <property type="protein sequence ID" value="NUU84952.1"/>
    <property type="molecule type" value="Transcribed_RNA"/>
</dbReference>
<dbReference type="PANTHER" id="PTHR33103:SF19">
    <property type="entry name" value="OS09G0544700 PROTEIN"/>
    <property type="match status" value="1"/>
</dbReference>
<dbReference type="AlphaFoldDB" id="A0A6M2EI54"/>
<evidence type="ECO:0000313" key="1">
    <source>
        <dbReference type="EMBL" id="NUU84952.1"/>
    </source>
</evidence>
<protein>
    <recommendedName>
        <fullName evidence="2">DUF674 domain-containing protein</fullName>
    </recommendedName>
</protein>
<reference evidence="1" key="1">
    <citation type="submission" date="2020-03" db="EMBL/GenBank/DDBJ databases">
        <authorList>
            <person name="Zhang R."/>
        </authorList>
    </citation>
    <scope>NUCLEOTIDE SEQUENCE</scope>
</reference>
<dbReference type="InterPro" id="IPR007750">
    <property type="entry name" value="DUF674"/>
</dbReference>
<sequence>MSSSKISLKLLINSKHNKVVFAEAGKDFVDFLLSLLALPVGTVIRLLTKSTMIGCIANLYGSLEKLDESYMQPNQNKDSILKPTVTTQVTNPSFLLPDTKKPENRKLYYCPSHPGYVSDSPNTVCNHCSSPFIGDNRCMSQEVKFVGTNVSTSTDTPASTDQAGGYVKGLVTYMVTGDLSVSPMSMVSGVGLLNKFDIKDFSVLEEKVVELGINEGLELLKASLLSKDALTAVFLPKLN</sequence>
<organism evidence="1">
    <name type="scientific">Populus davidiana</name>
    <dbReference type="NCBI Taxonomy" id="266767"/>
    <lineage>
        <taxon>Eukaryota</taxon>
        <taxon>Viridiplantae</taxon>
        <taxon>Streptophyta</taxon>
        <taxon>Embryophyta</taxon>
        <taxon>Tracheophyta</taxon>
        <taxon>Spermatophyta</taxon>
        <taxon>Magnoliopsida</taxon>
        <taxon>eudicotyledons</taxon>
        <taxon>Gunneridae</taxon>
        <taxon>Pentapetalae</taxon>
        <taxon>rosids</taxon>
        <taxon>fabids</taxon>
        <taxon>Malpighiales</taxon>
        <taxon>Salicaceae</taxon>
        <taxon>Saliceae</taxon>
        <taxon>Populus</taxon>
    </lineage>
</organism>
<evidence type="ECO:0008006" key="2">
    <source>
        <dbReference type="Google" id="ProtNLM"/>
    </source>
</evidence>